<keyword evidence="2 5" id="KW-0812">Transmembrane</keyword>
<evidence type="ECO:0000313" key="8">
    <source>
        <dbReference type="Proteomes" id="UP001596004"/>
    </source>
</evidence>
<comment type="caution">
    <text evidence="7">The sequence shown here is derived from an EMBL/GenBank/DDBJ whole genome shotgun (WGS) entry which is preliminary data.</text>
</comment>
<evidence type="ECO:0000256" key="2">
    <source>
        <dbReference type="ARBA" id="ARBA00022692"/>
    </source>
</evidence>
<organism evidence="7 8">
    <name type="scientific">Sphaerisporangium dianthi</name>
    <dbReference type="NCBI Taxonomy" id="1436120"/>
    <lineage>
        <taxon>Bacteria</taxon>
        <taxon>Bacillati</taxon>
        <taxon>Actinomycetota</taxon>
        <taxon>Actinomycetes</taxon>
        <taxon>Streptosporangiales</taxon>
        <taxon>Streptosporangiaceae</taxon>
        <taxon>Sphaerisporangium</taxon>
    </lineage>
</organism>
<name>A0ABV9CF77_9ACTN</name>
<feature type="transmembrane region" description="Helical" evidence="5">
    <location>
        <begin position="51"/>
        <end position="70"/>
    </location>
</feature>
<evidence type="ECO:0000256" key="1">
    <source>
        <dbReference type="ARBA" id="ARBA00004127"/>
    </source>
</evidence>
<dbReference type="Proteomes" id="UP001596004">
    <property type="component" value="Unassembled WGS sequence"/>
</dbReference>
<keyword evidence="8" id="KW-1185">Reference proteome</keyword>
<dbReference type="RefSeq" id="WP_380840374.1">
    <property type="nucleotide sequence ID" value="NZ_JBHSFP010000007.1"/>
</dbReference>
<keyword evidence="3 5" id="KW-1133">Transmembrane helix</keyword>
<proteinExistence type="predicted"/>
<sequence>MTGPQDAGAAEPGEAGLHSERTLLAWVRTATALAAGGLGAAGIAGRHTGSGLAAAPFVLAALFGAVLLARTRARHRRVERAIREGLPLDDGADAVLAWLGALALASGAVAFVLTAL</sequence>
<reference evidence="8" key="1">
    <citation type="journal article" date="2019" name="Int. J. Syst. Evol. Microbiol.">
        <title>The Global Catalogue of Microorganisms (GCM) 10K type strain sequencing project: providing services to taxonomists for standard genome sequencing and annotation.</title>
        <authorList>
            <consortium name="The Broad Institute Genomics Platform"/>
            <consortium name="The Broad Institute Genome Sequencing Center for Infectious Disease"/>
            <person name="Wu L."/>
            <person name="Ma J."/>
        </authorList>
    </citation>
    <scope>NUCLEOTIDE SEQUENCE [LARGE SCALE GENOMIC DNA]</scope>
    <source>
        <strain evidence="8">CGMCC 4.7132</strain>
    </source>
</reference>
<comment type="subcellular location">
    <subcellularLocation>
        <location evidence="1">Endomembrane system</location>
        <topology evidence="1">Multi-pass membrane protein</topology>
    </subcellularLocation>
</comment>
<evidence type="ECO:0000256" key="4">
    <source>
        <dbReference type="ARBA" id="ARBA00023136"/>
    </source>
</evidence>
<feature type="domain" description="DUF202" evidence="6">
    <location>
        <begin position="19"/>
        <end position="81"/>
    </location>
</feature>
<protein>
    <submittedName>
        <fullName evidence="7">DUF202 domain-containing protein</fullName>
    </submittedName>
</protein>
<feature type="transmembrane region" description="Helical" evidence="5">
    <location>
        <begin position="91"/>
        <end position="113"/>
    </location>
</feature>
<accession>A0ABV9CF77</accession>
<gene>
    <name evidence="7" type="ORF">ACFO60_13120</name>
</gene>
<evidence type="ECO:0000256" key="3">
    <source>
        <dbReference type="ARBA" id="ARBA00022989"/>
    </source>
</evidence>
<keyword evidence="4 5" id="KW-0472">Membrane</keyword>
<evidence type="ECO:0000256" key="5">
    <source>
        <dbReference type="SAM" id="Phobius"/>
    </source>
</evidence>
<feature type="transmembrane region" description="Helical" evidence="5">
    <location>
        <begin position="23"/>
        <end position="45"/>
    </location>
</feature>
<dbReference type="EMBL" id="JBHSFP010000007">
    <property type="protein sequence ID" value="MFC4531711.1"/>
    <property type="molecule type" value="Genomic_DNA"/>
</dbReference>
<evidence type="ECO:0000259" key="6">
    <source>
        <dbReference type="Pfam" id="PF02656"/>
    </source>
</evidence>
<dbReference type="InterPro" id="IPR003807">
    <property type="entry name" value="DUF202"/>
</dbReference>
<dbReference type="Pfam" id="PF02656">
    <property type="entry name" value="DUF202"/>
    <property type="match status" value="1"/>
</dbReference>
<evidence type="ECO:0000313" key="7">
    <source>
        <dbReference type="EMBL" id="MFC4531711.1"/>
    </source>
</evidence>